<reference evidence="2" key="1">
    <citation type="journal article" date="2020" name="Stud. Mycol.">
        <title>101 Dothideomycetes genomes: a test case for predicting lifestyles and emergence of pathogens.</title>
        <authorList>
            <person name="Haridas S."/>
            <person name="Albert R."/>
            <person name="Binder M."/>
            <person name="Bloem J."/>
            <person name="Labutti K."/>
            <person name="Salamov A."/>
            <person name="Andreopoulos B."/>
            <person name="Baker S."/>
            <person name="Barry K."/>
            <person name="Bills G."/>
            <person name="Bluhm B."/>
            <person name="Cannon C."/>
            <person name="Castanera R."/>
            <person name="Culley D."/>
            <person name="Daum C."/>
            <person name="Ezra D."/>
            <person name="Gonzalez J."/>
            <person name="Henrissat B."/>
            <person name="Kuo A."/>
            <person name="Liang C."/>
            <person name="Lipzen A."/>
            <person name="Lutzoni F."/>
            <person name="Magnuson J."/>
            <person name="Mondo S."/>
            <person name="Nolan M."/>
            <person name="Ohm R."/>
            <person name="Pangilinan J."/>
            <person name="Park H.-J."/>
            <person name="Ramirez L."/>
            <person name="Alfaro M."/>
            <person name="Sun H."/>
            <person name="Tritt A."/>
            <person name="Yoshinaga Y."/>
            <person name="Zwiers L.-H."/>
            <person name="Turgeon B."/>
            <person name="Goodwin S."/>
            <person name="Spatafora J."/>
            <person name="Crous P."/>
            <person name="Grigoriev I."/>
        </authorList>
    </citation>
    <scope>NUCLEOTIDE SEQUENCE</scope>
    <source>
        <strain evidence="2">SCOH1-5</strain>
    </source>
</reference>
<feature type="transmembrane region" description="Helical" evidence="1">
    <location>
        <begin position="90"/>
        <end position="110"/>
    </location>
</feature>
<evidence type="ECO:0000313" key="2">
    <source>
        <dbReference type="EMBL" id="KAF2213569.1"/>
    </source>
</evidence>
<feature type="transmembrane region" description="Helical" evidence="1">
    <location>
        <begin position="153"/>
        <end position="172"/>
    </location>
</feature>
<keyword evidence="1" id="KW-0812">Transmembrane</keyword>
<dbReference type="Proteomes" id="UP000799539">
    <property type="component" value="Unassembled WGS sequence"/>
</dbReference>
<organism evidence="2 3">
    <name type="scientific">Cercospora zeae-maydis SCOH1-5</name>
    <dbReference type="NCBI Taxonomy" id="717836"/>
    <lineage>
        <taxon>Eukaryota</taxon>
        <taxon>Fungi</taxon>
        <taxon>Dikarya</taxon>
        <taxon>Ascomycota</taxon>
        <taxon>Pezizomycotina</taxon>
        <taxon>Dothideomycetes</taxon>
        <taxon>Dothideomycetidae</taxon>
        <taxon>Mycosphaerellales</taxon>
        <taxon>Mycosphaerellaceae</taxon>
        <taxon>Cercospora</taxon>
    </lineage>
</organism>
<keyword evidence="1" id="KW-0472">Membrane</keyword>
<feature type="transmembrane region" description="Helical" evidence="1">
    <location>
        <begin position="29"/>
        <end position="50"/>
    </location>
</feature>
<gene>
    <name evidence="2" type="ORF">CERZMDRAFT_96399</name>
</gene>
<keyword evidence="1" id="KW-1133">Transmembrane helix</keyword>
<feature type="transmembrane region" description="Helical" evidence="1">
    <location>
        <begin position="122"/>
        <end position="141"/>
    </location>
</feature>
<protein>
    <recommendedName>
        <fullName evidence="4">DUF998 domain-containing protein</fullName>
    </recommendedName>
</protein>
<dbReference type="AlphaFoldDB" id="A0A6A6FJC0"/>
<keyword evidence="3" id="KW-1185">Reference proteome</keyword>
<dbReference type="PROSITE" id="PS51257">
    <property type="entry name" value="PROKAR_LIPOPROTEIN"/>
    <property type="match status" value="1"/>
</dbReference>
<sequence length="253" mass="27443">MASTRSTSSKSSDHVVPALSTASLNTGPAILACIIYFVTPALYFGIEFYVSQEYSPSYSYEEHYTSQLAVPVEYVERNTGRLAFSPRGNLMNAMFFANGILFLLGQRLLLSSFKAPRLATTRMVVAVGYMVGTTMLAAVPAGNKQEEAGLAPVHFIGAVLAIVLGNMNSLLTGITAERWGLHKIVSLVCGVVGLVGLGVFVVSGEDSPTPGLYQRSSIYPTEVWMFFTADMLMGEISKAMKEKDEEVENVKRE</sequence>
<name>A0A6A6FJC0_9PEZI</name>
<accession>A0A6A6FJC0</accession>
<feature type="transmembrane region" description="Helical" evidence="1">
    <location>
        <begin position="184"/>
        <end position="204"/>
    </location>
</feature>
<evidence type="ECO:0008006" key="4">
    <source>
        <dbReference type="Google" id="ProtNLM"/>
    </source>
</evidence>
<dbReference type="OrthoDB" id="3650249at2759"/>
<dbReference type="EMBL" id="ML992670">
    <property type="protein sequence ID" value="KAF2213569.1"/>
    <property type="molecule type" value="Genomic_DNA"/>
</dbReference>
<evidence type="ECO:0000256" key="1">
    <source>
        <dbReference type="SAM" id="Phobius"/>
    </source>
</evidence>
<dbReference type="InterPro" id="IPR009339">
    <property type="entry name" value="DUF998"/>
</dbReference>
<proteinExistence type="predicted"/>
<dbReference type="Pfam" id="PF06197">
    <property type="entry name" value="DUF998"/>
    <property type="match status" value="1"/>
</dbReference>
<evidence type="ECO:0000313" key="3">
    <source>
        <dbReference type="Proteomes" id="UP000799539"/>
    </source>
</evidence>